<dbReference type="Pfam" id="PF00059">
    <property type="entry name" value="Lectin_C"/>
    <property type="match status" value="2"/>
</dbReference>
<gene>
    <name evidence="3" type="ORF">CGI_10027653</name>
</gene>
<keyword evidence="1" id="KW-1015">Disulfide bond</keyword>
<dbReference type="InterPro" id="IPR016186">
    <property type="entry name" value="C-type_lectin-like/link_sf"/>
</dbReference>
<dbReference type="CDD" id="cd00037">
    <property type="entry name" value="CLECT"/>
    <property type="match status" value="2"/>
</dbReference>
<dbReference type="InParanoid" id="K1Q4R3"/>
<dbReference type="PANTHER" id="PTHR22991:SF40">
    <property type="entry name" value="PROTEIN CBG13490"/>
    <property type="match status" value="1"/>
</dbReference>
<feature type="domain" description="C-type lectin" evidence="2">
    <location>
        <begin position="124"/>
        <end position="233"/>
    </location>
</feature>
<dbReference type="PROSITE" id="PS50041">
    <property type="entry name" value="C_TYPE_LECTIN_2"/>
    <property type="match status" value="2"/>
</dbReference>
<name>K1Q4R3_MAGGI</name>
<dbReference type="Gene3D" id="3.10.100.10">
    <property type="entry name" value="Mannose-Binding Protein A, subunit A"/>
    <property type="match status" value="2"/>
</dbReference>
<accession>K1Q4R3</accession>
<dbReference type="InterPro" id="IPR001304">
    <property type="entry name" value="C-type_lectin-like"/>
</dbReference>
<dbReference type="InterPro" id="IPR050976">
    <property type="entry name" value="Snaclec"/>
</dbReference>
<dbReference type="EMBL" id="JH816755">
    <property type="protein sequence ID" value="EKC31542.1"/>
    <property type="molecule type" value="Genomic_DNA"/>
</dbReference>
<dbReference type="AlphaFoldDB" id="K1Q4R3"/>
<proteinExistence type="predicted"/>
<dbReference type="HOGENOM" id="CLU_1099414_0_0_1"/>
<dbReference type="SUPFAM" id="SSF56436">
    <property type="entry name" value="C-type lectin-like"/>
    <property type="match status" value="2"/>
</dbReference>
<reference evidence="3" key="1">
    <citation type="journal article" date="2012" name="Nature">
        <title>The oyster genome reveals stress adaptation and complexity of shell formation.</title>
        <authorList>
            <person name="Zhang G."/>
            <person name="Fang X."/>
            <person name="Guo X."/>
            <person name="Li L."/>
            <person name="Luo R."/>
            <person name="Xu F."/>
            <person name="Yang P."/>
            <person name="Zhang L."/>
            <person name="Wang X."/>
            <person name="Qi H."/>
            <person name="Xiong Z."/>
            <person name="Que H."/>
            <person name="Xie Y."/>
            <person name="Holland P.W."/>
            <person name="Paps J."/>
            <person name="Zhu Y."/>
            <person name="Wu F."/>
            <person name="Chen Y."/>
            <person name="Wang J."/>
            <person name="Peng C."/>
            <person name="Meng J."/>
            <person name="Yang L."/>
            <person name="Liu J."/>
            <person name="Wen B."/>
            <person name="Zhang N."/>
            <person name="Huang Z."/>
            <person name="Zhu Q."/>
            <person name="Feng Y."/>
            <person name="Mount A."/>
            <person name="Hedgecock D."/>
            <person name="Xu Z."/>
            <person name="Liu Y."/>
            <person name="Domazet-Loso T."/>
            <person name="Du Y."/>
            <person name="Sun X."/>
            <person name="Zhang S."/>
            <person name="Liu B."/>
            <person name="Cheng P."/>
            <person name="Jiang X."/>
            <person name="Li J."/>
            <person name="Fan D."/>
            <person name="Wang W."/>
            <person name="Fu W."/>
            <person name="Wang T."/>
            <person name="Wang B."/>
            <person name="Zhang J."/>
            <person name="Peng Z."/>
            <person name="Li Y."/>
            <person name="Li N."/>
            <person name="Wang J."/>
            <person name="Chen M."/>
            <person name="He Y."/>
            <person name="Tan F."/>
            <person name="Song X."/>
            <person name="Zheng Q."/>
            <person name="Huang R."/>
            <person name="Yang H."/>
            <person name="Du X."/>
            <person name="Chen L."/>
            <person name="Yang M."/>
            <person name="Gaffney P.M."/>
            <person name="Wang S."/>
            <person name="Luo L."/>
            <person name="She Z."/>
            <person name="Ming Y."/>
            <person name="Huang W."/>
            <person name="Zhang S."/>
            <person name="Huang B."/>
            <person name="Zhang Y."/>
            <person name="Qu T."/>
            <person name="Ni P."/>
            <person name="Miao G."/>
            <person name="Wang J."/>
            <person name="Wang Q."/>
            <person name="Steinberg C.E."/>
            <person name="Wang H."/>
            <person name="Li N."/>
            <person name="Qian L."/>
            <person name="Zhang G."/>
            <person name="Li Y."/>
            <person name="Yang H."/>
            <person name="Liu X."/>
            <person name="Wang J."/>
            <person name="Yin Y."/>
            <person name="Wang J."/>
        </authorList>
    </citation>
    <scope>NUCLEOTIDE SEQUENCE [LARGE SCALE GENOMIC DNA]</scope>
    <source>
        <strain evidence="3">05x7-T-G4-1.051#20</strain>
    </source>
</reference>
<dbReference type="SMART" id="SM00034">
    <property type="entry name" value="CLECT"/>
    <property type="match status" value="2"/>
</dbReference>
<dbReference type="PANTHER" id="PTHR22991">
    <property type="entry name" value="PROTEIN CBG13490"/>
    <property type="match status" value="1"/>
</dbReference>
<dbReference type="InterPro" id="IPR016187">
    <property type="entry name" value="CTDL_fold"/>
</dbReference>
<protein>
    <recommendedName>
        <fullName evidence="2">C-type lectin domain-containing protein</fullName>
    </recommendedName>
</protein>
<evidence type="ECO:0000313" key="3">
    <source>
        <dbReference type="EMBL" id="EKC31542.1"/>
    </source>
</evidence>
<organism evidence="3">
    <name type="scientific">Magallana gigas</name>
    <name type="common">Pacific oyster</name>
    <name type="synonym">Crassostrea gigas</name>
    <dbReference type="NCBI Taxonomy" id="29159"/>
    <lineage>
        <taxon>Eukaryota</taxon>
        <taxon>Metazoa</taxon>
        <taxon>Spiralia</taxon>
        <taxon>Lophotrochozoa</taxon>
        <taxon>Mollusca</taxon>
        <taxon>Bivalvia</taxon>
        <taxon>Autobranchia</taxon>
        <taxon>Pteriomorphia</taxon>
        <taxon>Ostreida</taxon>
        <taxon>Ostreoidea</taxon>
        <taxon>Ostreidae</taxon>
        <taxon>Magallana</taxon>
    </lineage>
</organism>
<feature type="domain" description="C-type lectin" evidence="2">
    <location>
        <begin position="19"/>
        <end position="98"/>
    </location>
</feature>
<sequence length="253" mass="29746">MSRIFDKAMVSGRKYCQNYLIKRQNRRVSNWEDAKFQCERKGMSLVKIDNMEEDAFLRSFLERENPGFNADGWFIGGKYSNGRWTWSDGSPMVYQNFPGSNRFNARAQEVTNYAFIMKRDMVIARQYCQKYVIKKHAFKSWKNAKKECERIGMHLVKVNHGAEDGFLRTFLRRENPGFLADGWYIGGKYSQGSWRWLDESPMTYQNFPGGKRFSWNAQDVTNYAFIMQGTYQWGYVSPFGTQKLGYICESTKC</sequence>
<evidence type="ECO:0000259" key="2">
    <source>
        <dbReference type="PROSITE" id="PS50041"/>
    </source>
</evidence>
<evidence type="ECO:0000256" key="1">
    <source>
        <dbReference type="ARBA" id="ARBA00023157"/>
    </source>
</evidence>